<gene>
    <name evidence="6" type="primary">inavaa</name>
</gene>
<keyword evidence="3" id="KW-0175">Coiled coil</keyword>
<evidence type="ECO:0000256" key="1">
    <source>
        <dbReference type="ARBA" id="ARBA00004496"/>
    </source>
</evidence>
<feature type="region of interest" description="Disordered" evidence="4">
    <location>
        <begin position="536"/>
        <end position="563"/>
    </location>
</feature>
<name>A0A8C9SGE2_SCLFO</name>
<feature type="region of interest" description="Disordered" evidence="4">
    <location>
        <begin position="441"/>
        <end position="461"/>
    </location>
</feature>
<feature type="compositionally biased region" description="Polar residues" evidence="4">
    <location>
        <begin position="220"/>
        <end position="236"/>
    </location>
</feature>
<dbReference type="Pfam" id="PF11819">
    <property type="entry name" value="CUPID"/>
    <property type="match status" value="1"/>
</dbReference>
<dbReference type="AlphaFoldDB" id="A0A8C9SGE2"/>
<dbReference type="GO" id="GO:0005737">
    <property type="term" value="C:cytoplasm"/>
    <property type="evidence" value="ECO:0007669"/>
    <property type="project" value="UniProtKB-SubCell"/>
</dbReference>
<evidence type="ECO:0000259" key="5">
    <source>
        <dbReference type="Pfam" id="PF11819"/>
    </source>
</evidence>
<dbReference type="GeneTree" id="ENSGT00940000154102"/>
<dbReference type="GeneID" id="108931178"/>
<feature type="region of interest" description="Disordered" evidence="4">
    <location>
        <begin position="333"/>
        <end position="377"/>
    </location>
</feature>
<dbReference type="InterPro" id="IPR021774">
    <property type="entry name" value="CUPID"/>
</dbReference>
<feature type="region of interest" description="Disordered" evidence="4">
    <location>
        <begin position="1"/>
        <end position="29"/>
    </location>
</feature>
<evidence type="ECO:0000256" key="3">
    <source>
        <dbReference type="ARBA" id="ARBA00023054"/>
    </source>
</evidence>
<proteinExistence type="predicted"/>
<evidence type="ECO:0000313" key="6">
    <source>
        <dbReference type="Ensembl" id="ENSSFOP00015035334.2"/>
    </source>
</evidence>
<feature type="compositionally biased region" description="Low complexity" evidence="4">
    <location>
        <begin position="337"/>
        <end position="360"/>
    </location>
</feature>
<organism evidence="6 7">
    <name type="scientific">Scleropages formosus</name>
    <name type="common">Asian bonytongue</name>
    <name type="synonym">Osteoglossum formosum</name>
    <dbReference type="NCBI Taxonomy" id="113540"/>
    <lineage>
        <taxon>Eukaryota</taxon>
        <taxon>Metazoa</taxon>
        <taxon>Chordata</taxon>
        <taxon>Craniata</taxon>
        <taxon>Vertebrata</taxon>
        <taxon>Euteleostomi</taxon>
        <taxon>Actinopterygii</taxon>
        <taxon>Neopterygii</taxon>
        <taxon>Teleostei</taxon>
        <taxon>Osteoglossocephala</taxon>
        <taxon>Osteoglossomorpha</taxon>
        <taxon>Osteoglossiformes</taxon>
        <taxon>Osteoglossidae</taxon>
        <taxon>Scleropages</taxon>
    </lineage>
</organism>
<reference evidence="6" key="3">
    <citation type="submission" date="2025-09" db="UniProtKB">
        <authorList>
            <consortium name="Ensembl"/>
        </authorList>
    </citation>
    <scope>IDENTIFICATION</scope>
</reference>
<reference evidence="6 7" key="1">
    <citation type="submission" date="2019-04" db="EMBL/GenBank/DDBJ databases">
        <authorList>
            <consortium name="Wellcome Sanger Institute Data Sharing"/>
        </authorList>
    </citation>
    <scope>NUCLEOTIDE SEQUENCE [LARGE SCALE GENOMIC DNA]</scope>
</reference>
<sequence length="600" mass="66993">MDNKEETSDADSGIILHSGPDSPASPMKELTGHTRVVRLKHKALEDRLERCLQELKQLCIREAELTGKIPREYPLQPGETPPLVRQRVGAAFVLKEENVSQEGEDMELTSLETSLALQQQILEAARNLCLEEHPSRSVRRSRLQQCKREEVKLKKLQQTLSQHTPLGDLVRNQLFLMPLDPLPSAGSLQPPLQSMKPSPPQTLELPRQVQRTSMGYEHSPIQNSPWSESSLDQPYQKSRKPHSASSSRSCSPAVTPRSTPVDPCLGDTPPVAPPTLGMALEDGQPHSAPCTPELHQRRTHSQSTAGRCCPRLPKYEGSMVTDDNMGCARLPRRRASDFSGSSPLYPSSSEDSGSEHSLPSYSGSPCREGPVVMPKPPPPPYRYHLLARRNSPYTDAARVIGHHSDGHHHYHSGFHGNSHQSNFPHGRHYSRHQSGVQALAGTSLGKPPQVQRTASSGCAGGKRVHPADLNMGHLYFGVPPPPFHMVPPFYEYWQEDQEVPRALPLHVRLAHAPSLRECSPHYGGALPQVQVHKELRSWKQHSQTRESRRPHSLDRLGPGREHRHQPMCVQAPQRQILQRAPDGTPVQWFEEQDREIVSQV</sequence>
<evidence type="ECO:0000313" key="7">
    <source>
        <dbReference type="Proteomes" id="UP000694397"/>
    </source>
</evidence>
<dbReference type="Proteomes" id="UP000694397">
    <property type="component" value="Chromosome 2"/>
</dbReference>
<dbReference type="PANTHER" id="PTHR16093:SF4">
    <property type="entry name" value="INNATE IMMUNITY ACTIVATOR PROTEIN"/>
    <property type="match status" value="1"/>
</dbReference>
<dbReference type="GO" id="GO:0031398">
    <property type="term" value="P:positive regulation of protein ubiquitination"/>
    <property type="evidence" value="ECO:0007669"/>
    <property type="project" value="TreeGrafter"/>
</dbReference>
<dbReference type="OrthoDB" id="10063592at2759"/>
<keyword evidence="2" id="KW-0963">Cytoplasm</keyword>
<dbReference type="RefSeq" id="XP_018602318.2">
    <property type="nucleotide sequence ID" value="XM_018746802.2"/>
</dbReference>
<evidence type="ECO:0000256" key="2">
    <source>
        <dbReference type="ARBA" id="ARBA00022490"/>
    </source>
</evidence>
<evidence type="ECO:0000256" key="4">
    <source>
        <dbReference type="SAM" id="MobiDB-lite"/>
    </source>
</evidence>
<dbReference type="GO" id="GO:0034334">
    <property type="term" value="P:adherens junction maintenance"/>
    <property type="evidence" value="ECO:0007669"/>
    <property type="project" value="TreeGrafter"/>
</dbReference>
<comment type="subcellular location">
    <subcellularLocation>
        <location evidence="1">Cytoplasm</location>
    </subcellularLocation>
</comment>
<feature type="domain" description="Cytohesin Ubiquitin Protein Inducing" evidence="5">
    <location>
        <begin position="3"/>
        <end position="136"/>
    </location>
</feature>
<dbReference type="PANTHER" id="PTHR16093">
    <property type="entry name" value="COILED-COIL DOMAIN-CONTAINING PROTEIN 120 FAMILY MEMBER"/>
    <property type="match status" value="1"/>
</dbReference>
<feature type="region of interest" description="Disordered" evidence="4">
    <location>
        <begin position="181"/>
        <end position="314"/>
    </location>
</feature>
<keyword evidence="7" id="KW-1185">Reference proteome</keyword>
<accession>A0A8C9SGE2</accession>
<reference evidence="6" key="2">
    <citation type="submission" date="2025-08" db="UniProtKB">
        <authorList>
            <consortium name="Ensembl"/>
        </authorList>
    </citation>
    <scope>IDENTIFICATION</scope>
</reference>
<dbReference type="InterPro" id="IPR043447">
    <property type="entry name" value="CCDC120/INAVA"/>
</dbReference>
<dbReference type="Ensembl" id="ENSSFOT00015035719.2">
    <property type="protein sequence ID" value="ENSSFOP00015035334.2"/>
    <property type="gene ID" value="ENSSFOG00015022512.2"/>
</dbReference>
<protein>
    <submittedName>
        <fullName evidence="6">Innate immunity activator a</fullName>
    </submittedName>
</protein>
<feature type="compositionally biased region" description="Basic and acidic residues" evidence="4">
    <location>
        <begin position="536"/>
        <end position="560"/>
    </location>
</feature>
<feature type="compositionally biased region" description="Low complexity" evidence="4">
    <location>
        <begin position="243"/>
        <end position="253"/>
    </location>
</feature>
<feature type="compositionally biased region" description="Polar residues" evidence="4">
    <location>
        <begin position="186"/>
        <end position="196"/>
    </location>
</feature>